<keyword evidence="2" id="KW-1185">Reference proteome</keyword>
<gene>
    <name evidence="1" type="ORF">RV045_07500</name>
</gene>
<proteinExistence type="predicted"/>
<reference evidence="1" key="1">
    <citation type="submission" date="2023-10" db="EMBL/GenBank/DDBJ databases">
        <title>Amphibacter perezi, gen. nov., sp. nov. a novel taxa of the family Comamonadaceae, class Betaproteobacteria isolated from the skin microbiota of Pelophylax perezi from different populations.</title>
        <authorList>
            <person name="Costa S."/>
            <person name="Proenca D.N."/>
            <person name="Lopes I."/>
            <person name="Morais P.V."/>
        </authorList>
    </citation>
    <scope>NUCLEOTIDE SEQUENCE</scope>
    <source>
        <strain evidence="1">SL12-8</strain>
    </source>
</reference>
<comment type="caution">
    <text evidence="1">The sequence shown here is derived from an EMBL/GenBank/DDBJ whole genome shotgun (WGS) entry which is preliminary data.</text>
</comment>
<evidence type="ECO:0000313" key="2">
    <source>
        <dbReference type="Proteomes" id="UP001364695"/>
    </source>
</evidence>
<accession>A0ACC6P371</accession>
<dbReference type="Proteomes" id="UP001364695">
    <property type="component" value="Unassembled WGS sequence"/>
</dbReference>
<organism evidence="1 2">
    <name type="scientific">Amphibiibacter pelophylacis</name>
    <dbReference type="NCBI Taxonomy" id="1799477"/>
    <lineage>
        <taxon>Bacteria</taxon>
        <taxon>Pseudomonadati</taxon>
        <taxon>Pseudomonadota</taxon>
        <taxon>Betaproteobacteria</taxon>
        <taxon>Burkholderiales</taxon>
        <taxon>Sphaerotilaceae</taxon>
        <taxon>Amphibiibacter</taxon>
    </lineage>
</organism>
<sequence length="343" mass="35790">MKLIVKVLAAAAALTVSGVSMAQVTMDANLELNPTITNRTATSNSNSVDTDGRVEVNLAARKSLADNYFVAGRGTLLLKLDGTTAVDDAWGQFGTKLWDVKLGRFEAMDLFPLGKDTLVVDARLVGDSEYAFGYNANDLRGRVGAGQLHAALGVNPMPGLRAELGIVHANDTGAGRVRGLRPAVSYTTGPLTLRGGIEYVNTLRKSAVTATTLPGTITNPDGSVSNVTITTAAGSDAVPSSSATGFGLSLGYNLGVGTDVNVNYAKKKERSALGANIVMGDFGLGAVYARNTDTNRSRYAVYTAYSLPLLDIKGATITPALSFGKNTGSDTQVAARVRVNYAF</sequence>
<name>A0ACC6P371_9BURK</name>
<dbReference type="EMBL" id="JAWDIE010000009">
    <property type="protein sequence ID" value="MEJ7138274.1"/>
    <property type="molecule type" value="Genomic_DNA"/>
</dbReference>
<protein>
    <submittedName>
        <fullName evidence="1">Carbohydrate porin</fullName>
    </submittedName>
</protein>
<evidence type="ECO:0000313" key="1">
    <source>
        <dbReference type="EMBL" id="MEJ7138274.1"/>
    </source>
</evidence>